<evidence type="ECO:0000313" key="3">
    <source>
        <dbReference type="Proteomes" id="UP000663879"/>
    </source>
</evidence>
<proteinExistence type="predicted"/>
<evidence type="ECO:0000313" key="2">
    <source>
        <dbReference type="EMBL" id="CAF1046457.1"/>
    </source>
</evidence>
<organism evidence="2 3">
    <name type="scientific">Brachionus calyciflorus</name>
    <dbReference type="NCBI Taxonomy" id="104777"/>
    <lineage>
        <taxon>Eukaryota</taxon>
        <taxon>Metazoa</taxon>
        <taxon>Spiralia</taxon>
        <taxon>Gnathifera</taxon>
        <taxon>Rotifera</taxon>
        <taxon>Eurotatoria</taxon>
        <taxon>Monogononta</taxon>
        <taxon>Pseudotrocha</taxon>
        <taxon>Ploima</taxon>
        <taxon>Brachionidae</taxon>
        <taxon>Brachionus</taxon>
    </lineage>
</organism>
<dbReference type="AlphaFoldDB" id="A0A814K470"/>
<feature type="non-terminal residue" evidence="2">
    <location>
        <position position="32"/>
    </location>
</feature>
<keyword evidence="3" id="KW-1185">Reference proteome</keyword>
<name>A0A814K470_9BILA</name>
<accession>A0A814K470</accession>
<feature type="compositionally biased region" description="Polar residues" evidence="1">
    <location>
        <begin position="22"/>
        <end position="32"/>
    </location>
</feature>
<evidence type="ECO:0000256" key="1">
    <source>
        <dbReference type="SAM" id="MobiDB-lite"/>
    </source>
</evidence>
<comment type="caution">
    <text evidence="2">The sequence shown here is derived from an EMBL/GenBank/DDBJ whole genome shotgun (WGS) entry which is preliminary data.</text>
</comment>
<feature type="region of interest" description="Disordered" evidence="1">
    <location>
        <begin position="1"/>
        <end position="32"/>
    </location>
</feature>
<sequence>MEIEKLQNINSKKRSRFEGLSYESNENGGNEK</sequence>
<reference evidence="2" key="1">
    <citation type="submission" date="2021-02" db="EMBL/GenBank/DDBJ databases">
        <authorList>
            <person name="Nowell W R."/>
        </authorList>
    </citation>
    <scope>NUCLEOTIDE SEQUENCE</scope>
    <source>
        <strain evidence="2">Ploen Becks lab</strain>
    </source>
</reference>
<protein>
    <submittedName>
        <fullName evidence="2">Uncharacterized protein</fullName>
    </submittedName>
</protein>
<dbReference type="EMBL" id="CAJNOC010005237">
    <property type="protein sequence ID" value="CAF1046457.1"/>
    <property type="molecule type" value="Genomic_DNA"/>
</dbReference>
<dbReference type="Proteomes" id="UP000663879">
    <property type="component" value="Unassembled WGS sequence"/>
</dbReference>
<gene>
    <name evidence="2" type="ORF">OXX778_LOCUS18609</name>
</gene>